<dbReference type="OrthoDB" id="428480at2759"/>
<evidence type="ECO:0000256" key="3">
    <source>
        <dbReference type="ARBA" id="ARBA00022801"/>
    </source>
</evidence>
<accession>A0A2V0P961</accession>
<dbReference type="GO" id="GO:0005975">
    <property type="term" value="P:carbohydrate metabolic process"/>
    <property type="evidence" value="ECO:0007669"/>
    <property type="project" value="InterPro"/>
</dbReference>
<proteinExistence type="inferred from homology"/>
<feature type="compositionally biased region" description="Low complexity" evidence="7">
    <location>
        <begin position="505"/>
        <end position="563"/>
    </location>
</feature>
<dbReference type="Pfam" id="PF00728">
    <property type="entry name" value="Glyco_hydro_20"/>
    <property type="match status" value="2"/>
</dbReference>
<dbReference type="InterPro" id="IPR017853">
    <property type="entry name" value="GH"/>
</dbReference>
<evidence type="ECO:0000256" key="4">
    <source>
        <dbReference type="ARBA" id="ARBA00023295"/>
    </source>
</evidence>
<dbReference type="Pfam" id="PF02838">
    <property type="entry name" value="Glyco_hydro_20b"/>
    <property type="match status" value="1"/>
</dbReference>
<feature type="compositionally biased region" description="Gly residues" evidence="7">
    <location>
        <begin position="471"/>
        <end position="490"/>
    </location>
</feature>
<evidence type="ECO:0000313" key="10">
    <source>
        <dbReference type="EMBL" id="GBF95482.1"/>
    </source>
</evidence>
<dbReference type="FunCoup" id="A0A2V0P961">
    <property type="interactions" value="1346"/>
</dbReference>
<dbReference type="PRINTS" id="PR00738">
    <property type="entry name" value="GLHYDRLASE20"/>
</dbReference>
<evidence type="ECO:0000313" key="11">
    <source>
        <dbReference type="Proteomes" id="UP000247498"/>
    </source>
</evidence>
<dbReference type="InterPro" id="IPR029018">
    <property type="entry name" value="Hex-like_dom2"/>
</dbReference>
<dbReference type="AlphaFoldDB" id="A0A2V0P961"/>
<dbReference type="PANTHER" id="PTHR22600">
    <property type="entry name" value="BETA-HEXOSAMINIDASE"/>
    <property type="match status" value="1"/>
</dbReference>
<dbReference type="InParanoid" id="A0A2V0P961"/>
<evidence type="ECO:0000256" key="7">
    <source>
        <dbReference type="SAM" id="MobiDB-lite"/>
    </source>
</evidence>
<dbReference type="GO" id="GO:0030203">
    <property type="term" value="P:glycosaminoglycan metabolic process"/>
    <property type="evidence" value="ECO:0007669"/>
    <property type="project" value="TreeGrafter"/>
</dbReference>
<dbReference type="InterPro" id="IPR015882">
    <property type="entry name" value="HEX_bac_N"/>
</dbReference>
<name>A0A2V0P961_9CHLO</name>
<evidence type="ECO:0000256" key="1">
    <source>
        <dbReference type="ARBA" id="ARBA00001231"/>
    </source>
</evidence>
<dbReference type="InterPro" id="IPR025705">
    <property type="entry name" value="Beta_hexosaminidase_sua/sub"/>
</dbReference>
<organism evidence="10 11">
    <name type="scientific">Raphidocelis subcapitata</name>
    <dbReference type="NCBI Taxonomy" id="307507"/>
    <lineage>
        <taxon>Eukaryota</taxon>
        <taxon>Viridiplantae</taxon>
        <taxon>Chlorophyta</taxon>
        <taxon>core chlorophytes</taxon>
        <taxon>Chlorophyceae</taxon>
        <taxon>CS clade</taxon>
        <taxon>Sphaeropleales</taxon>
        <taxon>Selenastraceae</taxon>
        <taxon>Raphidocelis</taxon>
    </lineage>
</organism>
<dbReference type="Gene3D" id="3.20.20.80">
    <property type="entry name" value="Glycosidases"/>
    <property type="match status" value="2"/>
</dbReference>
<dbReference type="PIRSF" id="PIRSF001093">
    <property type="entry name" value="B-hxosamndse_ab_euk"/>
    <property type="match status" value="1"/>
</dbReference>
<dbReference type="EMBL" id="BDRX01000065">
    <property type="protein sequence ID" value="GBF95482.1"/>
    <property type="molecule type" value="Genomic_DNA"/>
</dbReference>
<evidence type="ECO:0000256" key="2">
    <source>
        <dbReference type="ARBA" id="ARBA00006285"/>
    </source>
</evidence>
<comment type="similarity">
    <text evidence="2 5">Belongs to the glycosyl hydrolase 20 family.</text>
</comment>
<keyword evidence="11" id="KW-1185">Reference proteome</keyword>
<evidence type="ECO:0000259" key="8">
    <source>
        <dbReference type="Pfam" id="PF00728"/>
    </source>
</evidence>
<evidence type="ECO:0000256" key="6">
    <source>
        <dbReference type="PIRSR" id="PIRSR001093-1"/>
    </source>
</evidence>
<dbReference type="Gene3D" id="3.30.379.10">
    <property type="entry name" value="Chitobiase/beta-hexosaminidase domain 2-like"/>
    <property type="match status" value="1"/>
</dbReference>
<keyword evidence="3 5" id="KW-0378">Hydrolase</keyword>
<dbReference type="EC" id="3.2.1.52" evidence="5"/>
<dbReference type="SUPFAM" id="SSF51445">
    <property type="entry name" value="(Trans)glycosidases"/>
    <property type="match status" value="1"/>
</dbReference>
<dbReference type="CDD" id="cd06563">
    <property type="entry name" value="GH20_chitobiase-like"/>
    <property type="match status" value="1"/>
</dbReference>
<dbReference type="GO" id="GO:0016020">
    <property type="term" value="C:membrane"/>
    <property type="evidence" value="ECO:0007669"/>
    <property type="project" value="TreeGrafter"/>
</dbReference>
<dbReference type="SMR" id="A0A2V0P961"/>
<comment type="caution">
    <text evidence="10">The sequence shown here is derived from an EMBL/GenBank/DDBJ whole genome shotgun (WGS) entry which is preliminary data.</text>
</comment>
<dbReference type="STRING" id="307507.A0A2V0P961"/>
<evidence type="ECO:0000259" key="9">
    <source>
        <dbReference type="Pfam" id="PF02838"/>
    </source>
</evidence>
<keyword evidence="4 5" id="KW-0326">Glycosidase</keyword>
<feature type="domain" description="Beta-hexosaminidase bacterial type N-terminal" evidence="9">
    <location>
        <begin position="2"/>
        <end position="163"/>
    </location>
</feature>
<dbReference type="PANTHER" id="PTHR22600:SF57">
    <property type="entry name" value="BETA-N-ACETYLHEXOSAMINIDASE"/>
    <property type="match status" value="1"/>
</dbReference>
<feature type="domain" description="Glycoside hydrolase family 20 catalytic" evidence="8">
    <location>
        <begin position="168"/>
        <end position="458"/>
    </location>
</feature>
<sequence length="646" mass="69289">MDVIPLPLEASVSSGGSRLPVCAGAGLDLVCEQSELRPLAAWMAAWIAKRWGLACRTACAEAGAGGGGPAGLGGGGVPAAGRPLLRLAHLRVDPGPSQLPLELGESVEAEAYALDLRPDAAGEIVVSAATVAAVCRGAATLLQLLRPSSGADDALPASLRVRDAPAWRWRGVLLDSGRHFYPASFVKRVVDVMALLKMNTLHWHLTEDQGWRIEVKGWPLLTEVGAWRGEPPMRAGGYYTQDEIRDVVAHAASLGVRVVPEIELPGHCGAALAAYPWLSCTGRVEPRVPTQWGIHEDVYCPGKDEVLDFLESVLTEVASLFPCEYFHIGGDECPKTRWRACAACQARIRSEGLGGEEQLQGWLMQRAARHLAGLGKRVVGWDEMLEGGLPEGAAVMSWRGIQGGLAAARAGHDVVMTPTSHCYFDYRQGDGPNEPGAYYARLPLEVVYSFDPLPPCCSASAGAAAAAIANGGGRAGDGRSGSGASSGSGSGSWELMEGEGGTGGEQPQALAGAQQQEPGEQGGEQQQQQQQQLQRQQQQQQLQRQQQHRQQQQGQQQQRQQRPCGCGAAPIDRARILGGQANLWTEYVPDEATAEYLLLPRLAAMAEALWSPPEPRDWRDFRRRLEGHVEALQALGYRPRPLDGRE</sequence>
<dbReference type="SUPFAM" id="SSF55545">
    <property type="entry name" value="beta-N-acetylhexosaminidase-like domain"/>
    <property type="match status" value="1"/>
</dbReference>
<dbReference type="Proteomes" id="UP000247498">
    <property type="component" value="Unassembled WGS sequence"/>
</dbReference>
<comment type="catalytic activity">
    <reaction evidence="1 5">
        <text>Hydrolysis of terminal non-reducing N-acetyl-D-hexosamine residues in N-acetyl-beta-D-hexosaminides.</text>
        <dbReference type="EC" id="3.2.1.52"/>
    </reaction>
</comment>
<protein>
    <recommendedName>
        <fullName evidence="5">Beta-hexosaminidase</fullName>
        <ecNumber evidence="5">3.2.1.52</ecNumber>
    </recommendedName>
</protein>
<evidence type="ECO:0000256" key="5">
    <source>
        <dbReference type="PIRNR" id="PIRNR001093"/>
    </source>
</evidence>
<feature type="domain" description="Glycoside hydrolase family 20 catalytic" evidence="8">
    <location>
        <begin position="531"/>
        <end position="612"/>
    </location>
</feature>
<dbReference type="InterPro" id="IPR015883">
    <property type="entry name" value="Glyco_hydro_20_cat"/>
</dbReference>
<reference evidence="10 11" key="1">
    <citation type="journal article" date="2018" name="Sci. Rep.">
        <title>Raphidocelis subcapitata (=Pseudokirchneriella subcapitata) provides an insight into genome evolution and environmental adaptations in the Sphaeropleales.</title>
        <authorList>
            <person name="Suzuki S."/>
            <person name="Yamaguchi H."/>
            <person name="Nakajima N."/>
            <person name="Kawachi M."/>
        </authorList>
    </citation>
    <scope>NUCLEOTIDE SEQUENCE [LARGE SCALE GENOMIC DNA]</scope>
    <source>
        <strain evidence="10 11">NIES-35</strain>
    </source>
</reference>
<feature type="region of interest" description="Disordered" evidence="7">
    <location>
        <begin position="471"/>
        <end position="566"/>
    </location>
</feature>
<dbReference type="GO" id="GO:0004563">
    <property type="term" value="F:beta-N-acetylhexosaminidase activity"/>
    <property type="evidence" value="ECO:0007669"/>
    <property type="project" value="UniProtKB-EC"/>
</dbReference>
<gene>
    <name evidence="10" type="ORF">Rsub_07832</name>
</gene>
<feature type="active site" description="Proton donor" evidence="6">
    <location>
        <position position="332"/>
    </location>
</feature>